<dbReference type="Proteomes" id="UP001219862">
    <property type="component" value="Unassembled WGS sequence"/>
</dbReference>
<keyword evidence="2" id="KW-1003">Cell membrane</keyword>
<accession>A0ABT5KNE3</accession>
<dbReference type="PANTHER" id="PTHR33529">
    <property type="entry name" value="SLR0882 PROTEIN-RELATED"/>
    <property type="match status" value="1"/>
</dbReference>
<keyword evidence="3 6" id="KW-0812">Transmembrane</keyword>
<feature type="transmembrane region" description="Helical" evidence="6">
    <location>
        <begin position="99"/>
        <end position="118"/>
    </location>
</feature>
<proteinExistence type="predicted"/>
<feature type="transmembrane region" description="Helical" evidence="6">
    <location>
        <begin position="12"/>
        <end position="30"/>
    </location>
</feature>
<feature type="transmembrane region" description="Helical" evidence="6">
    <location>
        <begin position="300"/>
        <end position="320"/>
    </location>
</feature>
<protein>
    <submittedName>
        <fullName evidence="7">LPS export ABC transporter permease LptG</fullName>
    </submittedName>
</protein>
<dbReference type="Pfam" id="PF03739">
    <property type="entry name" value="LptF_LptG"/>
    <property type="match status" value="1"/>
</dbReference>
<keyword evidence="4 6" id="KW-1133">Transmembrane helix</keyword>
<feature type="transmembrane region" description="Helical" evidence="6">
    <location>
        <begin position="255"/>
        <end position="279"/>
    </location>
</feature>
<evidence type="ECO:0000256" key="1">
    <source>
        <dbReference type="ARBA" id="ARBA00004651"/>
    </source>
</evidence>
<evidence type="ECO:0000256" key="3">
    <source>
        <dbReference type="ARBA" id="ARBA00022692"/>
    </source>
</evidence>
<evidence type="ECO:0000256" key="4">
    <source>
        <dbReference type="ARBA" id="ARBA00022989"/>
    </source>
</evidence>
<keyword evidence="5 6" id="KW-0472">Membrane</keyword>
<organism evidence="7 8">
    <name type="scientific">Roseateles koreensis</name>
    <dbReference type="NCBI Taxonomy" id="2987526"/>
    <lineage>
        <taxon>Bacteria</taxon>
        <taxon>Pseudomonadati</taxon>
        <taxon>Pseudomonadota</taxon>
        <taxon>Betaproteobacteria</taxon>
        <taxon>Burkholderiales</taxon>
        <taxon>Sphaerotilaceae</taxon>
        <taxon>Roseateles</taxon>
    </lineage>
</organism>
<evidence type="ECO:0000256" key="5">
    <source>
        <dbReference type="ARBA" id="ARBA00023136"/>
    </source>
</evidence>
<evidence type="ECO:0000313" key="8">
    <source>
        <dbReference type="Proteomes" id="UP001219862"/>
    </source>
</evidence>
<name>A0ABT5KNE3_9BURK</name>
<evidence type="ECO:0000256" key="6">
    <source>
        <dbReference type="SAM" id="Phobius"/>
    </source>
</evidence>
<feature type="transmembrane region" description="Helical" evidence="6">
    <location>
        <begin position="359"/>
        <end position="381"/>
    </location>
</feature>
<gene>
    <name evidence="7" type="primary">lptG</name>
    <name evidence="7" type="ORF">PRZ01_04445</name>
</gene>
<sequence length="384" mass="41775">MRTVRRLLYRDIMGSVLFVSAAFLSLFYFIDFVDELERMTRIGAGAARAALLSLMVLPGHLYELMPIAVLIGSIFSLARMAQSSEFTILRTGGLGPRRALALLATLALGFAALTFLVGDYMAPYFDKQADTMRARLSGHLADSSRGAWLKERKTVDGHDRSYAIHVGQASASGQLQQVRIFEFNAQGGLLSRTEATSATVDGRGQWLLSDVQRTDWLNAAENSAGAVGGPTAEQHTDAPVVFQTRLNSLVWSSSLHAGVVAAALLPTVAMSTIELYRYTEHLSAQEQSAQAQNIAFWRKAFYPFACFVMVALALPFAYLHGRSGGISLKVFGGIMLGISFVLLNNVAGHMGILNNWTPWIVAASPSLAYLGLSLAAFGWLVRYR</sequence>
<dbReference type="InterPro" id="IPR030923">
    <property type="entry name" value="LptG"/>
</dbReference>
<dbReference type="PANTHER" id="PTHR33529:SF2">
    <property type="entry name" value="LIPOPOLYSACCHARIDE EXPORT SYSTEM PERMEASE PROTEIN LPTG"/>
    <property type="match status" value="1"/>
</dbReference>
<keyword evidence="8" id="KW-1185">Reference proteome</keyword>
<feature type="transmembrane region" description="Helical" evidence="6">
    <location>
        <begin position="61"/>
        <end position="78"/>
    </location>
</feature>
<evidence type="ECO:0000256" key="2">
    <source>
        <dbReference type="ARBA" id="ARBA00022475"/>
    </source>
</evidence>
<comment type="caution">
    <text evidence="7">The sequence shown here is derived from an EMBL/GenBank/DDBJ whole genome shotgun (WGS) entry which is preliminary data.</text>
</comment>
<comment type="subcellular location">
    <subcellularLocation>
        <location evidence="1">Cell membrane</location>
        <topology evidence="1">Multi-pass membrane protein</topology>
    </subcellularLocation>
</comment>
<dbReference type="InterPro" id="IPR005495">
    <property type="entry name" value="LptG/LptF_permease"/>
</dbReference>
<dbReference type="EMBL" id="JAQQXS010000003">
    <property type="protein sequence ID" value="MDC8784436.1"/>
    <property type="molecule type" value="Genomic_DNA"/>
</dbReference>
<dbReference type="NCBIfam" id="TIGR04408">
    <property type="entry name" value="LptG_lptG"/>
    <property type="match status" value="1"/>
</dbReference>
<reference evidence="7 8" key="1">
    <citation type="submission" date="2022-10" db="EMBL/GenBank/DDBJ databases">
        <title>paucibacter sp. hw8 Genome sequencing.</title>
        <authorList>
            <person name="Park S."/>
        </authorList>
    </citation>
    <scope>NUCLEOTIDE SEQUENCE [LARGE SCALE GENOMIC DNA]</scope>
    <source>
        <strain evidence="8">hw8</strain>
    </source>
</reference>
<evidence type="ECO:0000313" key="7">
    <source>
        <dbReference type="EMBL" id="MDC8784436.1"/>
    </source>
</evidence>
<feature type="transmembrane region" description="Helical" evidence="6">
    <location>
        <begin position="326"/>
        <end position="347"/>
    </location>
</feature>